<dbReference type="Proteomes" id="UP000887580">
    <property type="component" value="Unplaced"/>
</dbReference>
<name>A0AC35FJ40_9BILA</name>
<evidence type="ECO:0000313" key="2">
    <source>
        <dbReference type="WBParaSite" id="PS1159_v2.g1809.t1"/>
    </source>
</evidence>
<dbReference type="WBParaSite" id="PS1159_v2.g1809.t1">
    <property type="protein sequence ID" value="PS1159_v2.g1809.t1"/>
    <property type="gene ID" value="PS1159_v2.g1809"/>
</dbReference>
<accession>A0AC35FJ40</accession>
<protein>
    <submittedName>
        <fullName evidence="2">CUB domain-containing protein</fullName>
    </submittedName>
</protein>
<organism evidence="1 2">
    <name type="scientific">Panagrolaimus sp. PS1159</name>
    <dbReference type="NCBI Taxonomy" id="55785"/>
    <lineage>
        <taxon>Eukaryota</taxon>
        <taxon>Metazoa</taxon>
        <taxon>Ecdysozoa</taxon>
        <taxon>Nematoda</taxon>
        <taxon>Chromadorea</taxon>
        <taxon>Rhabditida</taxon>
        <taxon>Tylenchina</taxon>
        <taxon>Panagrolaimomorpha</taxon>
        <taxon>Panagrolaimoidea</taxon>
        <taxon>Panagrolaimidae</taxon>
        <taxon>Panagrolaimus</taxon>
    </lineage>
</organism>
<proteinExistence type="predicted"/>
<reference evidence="2" key="1">
    <citation type="submission" date="2022-11" db="UniProtKB">
        <authorList>
            <consortium name="WormBaseParasite"/>
        </authorList>
    </citation>
    <scope>IDENTIFICATION</scope>
</reference>
<evidence type="ECO:0000313" key="1">
    <source>
        <dbReference type="Proteomes" id="UP000887580"/>
    </source>
</evidence>
<sequence length="349" mass="40469">MPIDETAEYIAQQGFVVFENTKNSCPLESFTRAKPFKFSNINEMIYINADYDEKSKKGDMTCIWRFIAPFEYGFKIVILTPQSPGLLIKNTTDIILNYRSSMINRPIYNSDTYVKISLEKDEFWLKNETRFMAYVSIVQQKKNKTIGSCYANDDPFGVEWTNMYTPYQTYEDNTICKYTIEISPYQIVEVKVNVMDLETGVDFLSYYFGDDENNAVFLYPLDHLYTELLNNGLSGSCLDTPVISCYENRKPSYHVTYEGCPLIGKCDMPRTMLKFNIDKEQTIDDTIRVFSNNITVFEGSDFEYEHVYIYLNSSDDNIIEIKGNFFWVYVAVYGLKGINLEASYVSTNS</sequence>